<dbReference type="KEGG" id="palk:PSAKL28_51180"/>
<keyword evidence="1" id="KW-0732">Signal</keyword>
<dbReference type="OrthoDB" id="8655108at2"/>
<dbReference type="EMBL" id="CP009048">
    <property type="protein sequence ID" value="AIL64258.1"/>
    <property type="molecule type" value="Genomic_DNA"/>
</dbReference>
<dbReference type="AlphaFoldDB" id="A0A077FGB9"/>
<sequence length="228" mass="25210">MHVKTLSLLLLSMSLFGCSMAPSIDTAITPEQQKTNAPLHVIEHDDGTLAWKKSDAPLSKNHDKAIFLNLPRSISFDSTDPRLAKFNGDADKLRQHFRTQLVKQLTAGGYRLVDKPTKGALSLQVSVADIERKPRDPNVTEYIPIGMLVGLSLHATGVRDETLYLFFQSEVSDSLSGETLARAVDRASGRNIGQDKAPVIEDIYPAMDSAAQMIRERLDREFLPKKPA</sequence>
<evidence type="ECO:0000313" key="2">
    <source>
        <dbReference type="EMBL" id="AIL64258.1"/>
    </source>
</evidence>
<name>A0A077FGB9_9PSED</name>
<dbReference type="RefSeq" id="WP_038615836.1">
    <property type="nucleotide sequence ID" value="NZ_CP009048.1"/>
</dbReference>
<protein>
    <recommendedName>
        <fullName evidence="4">DUF3313 domain-containing protein</fullName>
    </recommendedName>
</protein>
<dbReference type="HOGENOM" id="CLU_1202818_0_0_6"/>
<dbReference type="InterPro" id="IPR021747">
    <property type="entry name" value="DUF3313"/>
</dbReference>
<proteinExistence type="predicted"/>
<dbReference type="Pfam" id="PF11769">
    <property type="entry name" value="DUF3313"/>
    <property type="match status" value="1"/>
</dbReference>
<dbReference type="Proteomes" id="UP000028931">
    <property type="component" value="Chromosome"/>
</dbReference>
<feature type="signal peptide" evidence="1">
    <location>
        <begin position="1"/>
        <end position="21"/>
    </location>
</feature>
<feature type="chain" id="PRO_5001718366" description="DUF3313 domain-containing protein" evidence="1">
    <location>
        <begin position="22"/>
        <end position="228"/>
    </location>
</feature>
<dbReference type="PROSITE" id="PS51257">
    <property type="entry name" value="PROKAR_LIPOPROTEIN"/>
    <property type="match status" value="1"/>
</dbReference>
<evidence type="ECO:0008006" key="4">
    <source>
        <dbReference type="Google" id="ProtNLM"/>
    </source>
</evidence>
<reference evidence="2 3" key="1">
    <citation type="submission" date="2014-07" db="EMBL/GenBank/DDBJ databases">
        <authorList>
            <person name="Lee K."/>
            <person name="Lim J.Y."/>
            <person name="Hwang I."/>
        </authorList>
    </citation>
    <scope>NUCLEOTIDE SEQUENCE [LARGE SCALE GENOMIC DNA]</scope>
    <source>
        <strain evidence="2 3">KL28</strain>
    </source>
</reference>
<organism evidence="2 3">
    <name type="scientific">Pseudomonas alkylphenolica</name>
    <dbReference type="NCBI Taxonomy" id="237609"/>
    <lineage>
        <taxon>Bacteria</taxon>
        <taxon>Pseudomonadati</taxon>
        <taxon>Pseudomonadota</taxon>
        <taxon>Gammaproteobacteria</taxon>
        <taxon>Pseudomonadales</taxon>
        <taxon>Pseudomonadaceae</taxon>
        <taxon>Pseudomonas</taxon>
    </lineage>
</organism>
<evidence type="ECO:0000313" key="3">
    <source>
        <dbReference type="Proteomes" id="UP000028931"/>
    </source>
</evidence>
<evidence type="ECO:0000256" key="1">
    <source>
        <dbReference type="SAM" id="SignalP"/>
    </source>
</evidence>
<gene>
    <name evidence="2" type="ORF">PSAKL28_51180</name>
</gene>
<accession>A0A077FGB9</accession>